<keyword evidence="1" id="KW-0812">Transmembrane</keyword>
<organism evidence="2 3">
    <name type="scientific">Paludisphaera borealis</name>
    <dbReference type="NCBI Taxonomy" id="1387353"/>
    <lineage>
        <taxon>Bacteria</taxon>
        <taxon>Pseudomonadati</taxon>
        <taxon>Planctomycetota</taxon>
        <taxon>Planctomycetia</taxon>
        <taxon>Isosphaerales</taxon>
        <taxon>Isosphaeraceae</taxon>
        <taxon>Paludisphaera</taxon>
    </lineage>
</organism>
<protein>
    <submittedName>
        <fullName evidence="2">Uncharacterized protein</fullName>
    </submittedName>
</protein>
<dbReference type="KEGG" id="pbor:BSF38_03010"/>
<evidence type="ECO:0000256" key="1">
    <source>
        <dbReference type="SAM" id="Phobius"/>
    </source>
</evidence>
<name>A0A1U7CRC8_9BACT</name>
<evidence type="ECO:0000313" key="3">
    <source>
        <dbReference type="Proteomes" id="UP000186309"/>
    </source>
</evidence>
<dbReference type="Proteomes" id="UP000186309">
    <property type="component" value="Chromosome"/>
</dbReference>
<keyword evidence="3" id="KW-1185">Reference proteome</keyword>
<proteinExistence type="predicted"/>
<dbReference type="STRING" id="1387353.BSF38_03010"/>
<keyword evidence="1" id="KW-0472">Membrane</keyword>
<sequence>MALAKRAIPRVLGQVVLAATSVNNAVSDMMRDVEDVAPAIFPANLPEPQLQLVNTIALLFAGSLSILVCGYVFESDNFTARESSQPSQPRDLRRR</sequence>
<gene>
    <name evidence="2" type="ORF">BSF38_03010</name>
</gene>
<accession>A0A1U7CRC8</accession>
<dbReference type="RefSeq" id="WP_076346890.1">
    <property type="nucleotide sequence ID" value="NZ_CP019082.1"/>
</dbReference>
<evidence type="ECO:0000313" key="2">
    <source>
        <dbReference type="EMBL" id="APW61495.1"/>
    </source>
</evidence>
<reference evidence="3" key="1">
    <citation type="submission" date="2016-12" db="EMBL/GenBank/DDBJ databases">
        <title>Comparative genomics of four Isosphaeraceae planctomycetes: a common pool of plasmids and glycoside hydrolase genes.</title>
        <authorList>
            <person name="Ivanova A."/>
        </authorList>
    </citation>
    <scope>NUCLEOTIDE SEQUENCE [LARGE SCALE GENOMIC DNA]</scope>
    <source>
        <strain evidence="3">PX4</strain>
    </source>
</reference>
<keyword evidence="1" id="KW-1133">Transmembrane helix</keyword>
<feature type="transmembrane region" description="Helical" evidence="1">
    <location>
        <begin position="51"/>
        <end position="73"/>
    </location>
</feature>
<dbReference type="AlphaFoldDB" id="A0A1U7CRC8"/>
<dbReference type="EMBL" id="CP019082">
    <property type="protein sequence ID" value="APW61495.1"/>
    <property type="molecule type" value="Genomic_DNA"/>
</dbReference>